<comment type="caution">
    <text evidence="1">The sequence shown here is derived from an EMBL/GenBank/DDBJ whole genome shotgun (WGS) entry which is preliminary data.</text>
</comment>
<name>A0A392R2V7_9FABA</name>
<keyword evidence="2" id="KW-1185">Reference proteome</keyword>
<evidence type="ECO:0000313" key="2">
    <source>
        <dbReference type="Proteomes" id="UP000265520"/>
    </source>
</evidence>
<proteinExistence type="predicted"/>
<protein>
    <submittedName>
        <fullName evidence="1">Uncharacterized protein</fullName>
    </submittedName>
</protein>
<dbReference type="Proteomes" id="UP000265520">
    <property type="component" value="Unassembled WGS sequence"/>
</dbReference>
<accession>A0A392R2V7</accession>
<sequence length="22" mass="2280">HMVIGGLPLVAFAILNNDPACN</sequence>
<organism evidence="1 2">
    <name type="scientific">Trifolium medium</name>
    <dbReference type="NCBI Taxonomy" id="97028"/>
    <lineage>
        <taxon>Eukaryota</taxon>
        <taxon>Viridiplantae</taxon>
        <taxon>Streptophyta</taxon>
        <taxon>Embryophyta</taxon>
        <taxon>Tracheophyta</taxon>
        <taxon>Spermatophyta</taxon>
        <taxon>Magnoliopsida</taxon>
        <taxon>eudicotyledons</taxon>
        <taxon>Gunneridae</taxon>
        <taxon>Pentapetalae</taxon>
        <taxon>rosids</taxon>
        <taxon>fabids</taxon>
        <taxon>Fabales</taxon>
        <taxon>Fabaceae</taxon>
        <taxon>Papilionoideae</taxon>
        <taxon>50 kb inversion clade</taxon>
        <taxon>NPAAA clade</taxon>
        <taxon>Hologalegina</taxon>
        <taxon>IRL clade</taxon>
        <taxon>Trifolieae</taxon>
        <taxon>Trifolium</taxon>
    </lineage>
</organism>
<evidence type="ECO:0000313" key="1">
    <source>
        <dbReference type="EMBL" id="MCI30176.1"/>
    </source>
</evidence>
<dbReference type="AlphaFoldDB" id="A0A392R2V7"/>
<dbReference type="EMBL" id="LXQA010177650">
    <property type="protein sequence ID" value="MCI30176.1"/>
    <property type="molecule type" value="Genomic_DNA"/>
</dbReference>
<feature type="non-terminal residue" evidence="1">
    <location>
        <position position="1"/>
    </location>
</feature>
<reference evidence="1 2" key="1">
    <citation type="journal article" date="2018" name="Front. Plant Sci.">
        <title>Red Clover (Trifolium pratense) and Zigzag Clover (T. medium) - A Picture of Genomic Similarities and Differences.</title>
        <authorList>
            <person name="Dluhosova J."/>
            <person name="Istvanek J."/>
            <person name="Nedelnik J."/>
            <person name="Repkova J."/>
        </authorList>
    </citation>
    <scope>NUCLEOTIDE SEQUENCE [LARGE SCALE GENOMIC DNA]</scope>
    <source>
        <strain evidence="2">cv. 10/8</strain>
        <tissue evidence="1">Leaf</tissue>
    </source>
</reference>